<feature type="chain" id="PRO_5012059434" description="WSC domain-containing protein" evidence="1">
    <location>
        <begin position="20"/>
        <end position="117"/>
    </location>
</feature>
<dbReference type="AlphaFoldDB" id="A0A232F6K8"/>
<proteinExistence type="predicted"/>
<evidence type="ECO:0000313" key="2">
    <source>
        <dbReference type="EMBL" id="OXU25997.1"/>
    </source>
</evidence>
<evidence type="ECO:0008006" key="4">
    <source>
        <dbReference type="Google" id="ProtNLM"/>
    </source>
</evidence>
<keyword evidence="3" id="KW-1185">Reference proteome</keyword>
<evidence type="ECO:0000313" key="3">
    <source>
        <dbReference type="Proteomes" id="UP000215335"/>
    </source>
</evidence>
<sequence>MNSKIVLVLFAAVIALAVAEDYPEGHITGYARELDDCLFTCTEKYGKNGYKKTYPQKENECKLSCEEAFSAEYGSYGFYPEKKNECRQRCDEIYRVSYPQKNPECRQRCGELYGYRH</sequence>
<gene>
    <name evidence="2" type="ORF">TSAR_009175</name>
</gene>
<comment type="caution">
    <text evidence="2">The sequence shown here is derived from an EMBL/GenBank/DDBJ whole genome shotgun (WGS) entry which is preliminary data.</text>
</comment>
<reference evidence="2 3" key="1">
    <citation type="journal article" date="2017" name="Curr. Biol.">
        <title>The Evolution of Venom by Co-option of Single-Copy Genes.</title>
        <authorList>
            <person name="Martinson E.O."/>
            <person name="Mrinalini"/>
            <person name="Kelkar Y.D."/>
            <person name="Chang C.H."/>
            <person name="Werren J.H."/>
        </authorList>
    </citation>
    <scope>NUCLEOTIDE SEQUENCE [LARGE SCALE GENOMIC DNA]</scope>
    <source>
        <strain evidence="2 3">Alberta</strain>
        <tissue evidence="2">Whole body</tissue>
    </source>
</reference>
<keyword evidence="1" id="KW-0732">Signal</keyword>
<dbReference type="Proteomes" id="UP000215335">
    <property type="component" value="Unassembled WGS sequence"/>
</dbReference>
<accession>A0A232F6K8</accession>
<feature type="signal peptide" evidence="1">
    <location>
        <begin position="1"/>
        <end position="19"/>
    </location>
</feature>
<organism evidence="2 3">
    <name type="scientific">Trichomalopsis sarcophagae</name>
    <dbReference type="NCBI Taxonomy" id="543379"/>
    <lineage>
        <taxon>Eukaryota</taxon>
        <taxon>Metazoa</taxon>
        <taxon>Ecdysozoa</taxon>
        <taxon>Arthropoda</taxon>
        <taxon>Hexapoda</taxon>
        <taxon>Insecta</taxon>
        <taxon>Pterygota</taxon>
        <taxon>Neoptera</taxon>
        <taxon>Endopterygota</taxon>
        <taxon>Hymenoptera</taxon>
        <taxon>Apocrita</taxon>
        <taxon>Proctotrupomorpha</taxon>
        <taxon>Chalcidoidea</taxon>
        <taxon>Pteromalidae</taxon>
        <taxon>Pteromalinae</taxon>
        <taxon>Trichomalopsis</taxon>
    </lineage>
</organism>
<protein>
    <recommendedName>
        <fullName evidence="4">WSC domain-containing protein</fullName>
    </recommendedName>
</protein>
<dbReference type="EMBL" id="NNAY01000904">
    <property type="protein sequence ID" value="OXU25997.1"/>
    <property type="molecule type" value="Genomic_DNA"/>
</dbReference>
<name>A0A232F6K8_9HYME</name>
<evidence type="ECO:0000256" key="1">
    <source>
        <dbReference type="SAM" id="SignalP"/>
    </source>
</evidence>